<comment type="caution">
    <text evidence="3">The sequence shown here is derived from an EMBL/GenBank/DDBJ whole genome shotgun (WGS) entry which is preliminary data.</text>
</comment>
<dbReference type="RefSeq" id="WP_126631434.1">
    <property type="nucleotide sequence ID" value="NZ_BIFT01000002.1"/>
</dbReference>
<protein>
    <recommendedName>
        <fullName evidence="5">Elongation factor G-binding protein</fullName>
    </recommendedName>
</protein>
<evidence type="ECO:0000259" key="1">
    <source>
        <dbReference type="Pfam" id="PF07299"/>
    </source>
</evidence>
<dbReference type="InterPro" id="IPR032330">
    <property type="entry name" value="EF-G-binding_C"/>
</dbReference>
<dbReference type="Proteomes" id="UP000287171">
    <property type="component" value="Unassembled WGS sequence"/>
</dbReference>
<dbReference type="CDD" id="cd16342">
    <property type="entry name" value="FusC_FusB"/>
    <property type="match status" value="1"/>
</dbReference>
<keyword evidence="4" id="KW-1185">Reference proteome</keyword>
<evidence type="ECO:0000313" key="3">
    <source>
        <dbReference type="EMBL" id="GCE31469.1"/>
    </source>
</evidence>
<dbReference type="AlphaFoldDB" id="A0A402BJE4"/>
<evidence type="ECO:0000259" key="2">
    <source>
        <dbReference type="Pfam" id="PF16571"/>
    </source>
</evidence>
<dbReference type="EMBL" id="BIFT01000002">
    <property type="protein sequence ID" value="GCE31469.1"/>
    <property type="molecule type" value="Genomic_DNA"/>
</dbReference>
<sequence>MDIFLQNHQYNYIMRQGRLIMSTIRTCTDNQVIETFKYSAVSKVLDACPGLSEEHQQLLKRLGDLQTAEELQLYLDKILQCTFKFPAITETRLQRLFPKVKKLSMPDLTEIDERPLTYFTWMDTATNKHYLVYYRQPQPSKEAAGKLVGIQGQYTSTNKTGICAFCKKTGDASLFSVRAKTRSAQSPDYYRSVGQYICLDSKVCNTQITELDALESFIESVSR</sequence>
<reference evidence="4" key="1">
    <citation type="submission" date="2018-12" db="EMBL/GenBank/DDBJ databases">
        <title>Tengunoibacter tsumagoiensis gen. nov., sp. nov., Dictyobacter kobayashii sp. nov., D. alpinus sp. nov., and D. joshuensis sp. nov. and description of Dictyobacteraceae fam. nov. within the order Ktedonobacterales isolated from Tengu-no-mugimeshi.</title>
        <authorList>
            <person name="Wang C.M."/>
            <person name="Zheng Y."/>
            <person name="Sakai Y."/>
            <person name="Toyoda A."/>
            <person name="Minakuchi Y."/>
            <person name="Abe K."/>
            <person name="Yokota A."/>
            <person name="Yabe S."/>
        </authorList>
    </citation>
    <scope>NUCLEOTIDE SEQUENCE [LARGE SCALE GENOMIC DNA]</scope>
    <source>
        <strain evidence="4">Uno16</strain>
    </source>
</reference>
<proteinExistence type="predicted"/>
<name>A0A402BJE4_9CHLR</name>
<evidence type="ECO:0000313" key="4">
    <source>
        <dbReference type="Proteomes" id="UP000287171"/>
    </source>
</evidence>
<gene>
    <name evidence="3" type="ORF">KDA_69530</name>
</gene>
<accession>A0A402BJE4</accession>
<feature type="domain" description="Elongation factor G-binding protein C-terminal treble-clef zinc-finger" evidence="2">
    <location>
        <begin position="100"/>
        <end position="209"/>
    </location>
</feature>
<dbReference type="InterPro" id="IPR010841">
    <property type="entry name" value="EF-G-binding_N"/>
</dbReference>
<evidence type="ECO:0008006" key="5">
    <source>
        <dbReference type="Google" id="ProtNLM"/>
    </source>
</evidence>
<dbReference type="InterPro" id="IPR038344">
    <property type="entry name" value="EF-G_N_sf"/>
</dbReference>
<organism evidence="3 4">
    <name type="scientific">Dictyobacter alpinus</name>
    <dbReference type="NCBI Taxonomy" id="2014873"/>
    <lineage>
        <taxon>Bacteria</taxon>
        <taxon>Bacillati</taxon>
        <taxon>Chloroflexota</taxon>
        <taxon>Ktedonobacteria</taxon>
        <taxon>Ktedonobacterales</taxon>
        <taxon>Dictyobacteraceae</taxon>
        <taxon>Dictyobacter</taxon>
    </lineage>
</organism>
<dbReference type="Pfam" id="PF07299">
    <property type="entry name" value="EF-G-binding_N"/>
    <property type="match status" value="1"/>
</dbReference>
<dbReference type="Pfam" id="PF16571">
    <property type="entry name" value="FBP_C"/>
    <property type="match status" value="1"/>
</dbReference>
<dbReference type="Gene3D" id="1.20.1280.250">
    <property type="match status" value="1"/>
</dbReference>
<feature type="domain" description="Elongation factor G-binding protein N-terminal" evidence="1">
    <location>
        <begin position="4"/>
        <end position="86"/>
    </location>
</feature>